<organism evidence="1 2">
    <name type="scientific">Phocaeicola plebeius</name>
    <dbReference type="NCBI Taxonomy" id="310297"/>
    <lineage>
        <taxon>Bacteria</taxon>
        <taxon>Pseudomonadati</taxon>
        <taxon>Bacteroidota</taxon>
        <taxon>Bacteroidia</taxon>
        <taxon>Bacteroidales</taxon>
        <taxon>Bacteroidaceae</taxon>
        <taxon>Phocaeicola</taxon>
    </lineage>
</organism>
<sequence>MKYYQLSFTLDKKIRGRYEMPHTISIESKNFLKYISDKAKTISVYFENQKTFYDDMPDNLLGKLLKRSNVIDFMDFTPSCLSLVAVVSNNIKRIFEQLKISKDEYVFKRIFIEGHTEDFYLLFIPMIPDTEFVYPECIFEDMFDNGITKIFNDRVEYYNDPNNYCLKKVTLGNVYNSYDLLYPQGGGFFFSERIINAMQQENIIGYDIIKGGCFYEELHFV</sequence>
<dbReference type="Proteomes" id="UP000260814">
    <property type="component" value="Unassembled WGS sequence"/>
</dbReference>
<accession>A0A3E4Z8E2</accession>
<name>A0A3E4Z8E2_9BACT</name>
<gene>
    <name evidence="1" type="ORF">DXB87_08620</name>
</gene>
<comment type="caution">
    <text evidence="1">The sequence shown here is derived from an EMBL/GenBank/DDBJ whole genome shotgun (WGS) entry which is preliminary data.</text>
</comment>
<reference evidence="1 2" key="1">
    <citation type="submission" date="2018-08" db="EMBL/GenBank/DDBJ databases">
        <title>A genome reference for cultivated species of the human gut microbiota.</title>
        <authorList>
            <person name="Zou Y."/>
            <person name="Xue W."/>
            <person name="Luo G."/>
        </authorList>
    </citation>
    <scope>NUCLEOTIDE SEQUENCE [LARGE SCALE GENOMIC DNA]</scope>
    <source>
        <strain evidence="1 2">OM06-2</strain>
    </source>
</reference>
<protein>
    <submittedName>
        <fullName evidence="1">Uncharacterized protein</fullName>
    </submittedName>
</protein>
<evidence type="ECO:0000313" key="1">
    <source>
        <dbReference type="EMBL" id="RGM91349.1"/>
    </source>
</evidence>
<dbReference type="EMBL" id="QSTW01000009">
    <property type="protein sequence ID" value="RGM91349.1"/>
    <property type="molecule type" value="Genomic_DNA"/>
</dbReference>
<dbReference type="RefSeq" id="WP_117701881.1">
    <property type="nucleotide sequence ID" value="NZ_QSTW01000009.1"/>
</dbReference>
<proteinExistence type="predicted"/>
<evidence type="ECO:0000313" key="2">
    <source>
        <dbReference type="Proteomes" id="UP000260814"/>
    </source>
</evidence>
<dbReference type="AlphaFoldDB" id="A0A3E4Z8E2"/>